<proteinExistence type="predicted"/>
<evidence type="ECO:0000256" key="2">
    <source>
        <dbReference type="SAM" id="SignalP"/>
    </source>
</evidence>
<evidence type="ECO:0000256" key="1">
    <source>
        <dbReference type="SAM" id="MobiDB-lite"/>
    </source>
</evidence>
<feature type="region of interest" description="Disordered" evidence="1">
    <location>
        <begin position="88"/>
        <end position="109"/>
    </location>
</feature>
<name>A0A0A2W7J3_BEABA</name>
<feature type="signal peptide" evidence="2">
    <location>
        <begin position="1"/>
        <end position="17"/>
    </location>
</feature>
<reference evidence="3 4" key="1">
    <citation type="submission" date="2012-10" db="EMBL/GenBank/DDBJ databases">
        <title>Genome sequencing and analysis of entomopathogenic fungi Beauveria bassiana D1-5.</title>
        <authorList>
            <person name="Li Q."/>
            <person name="Wang L."/>
            <person name="Zhang Z."/>
            <person name="Wang Q."/>
            <person name="Ren J."/>
            <person name="Wang M."/>
            <person name="Xu W."/>
            <person name="Wang J."/>
            <person name="Lu Y."/>
            <person name="Du Q."/>
            <person name="Sun Z."/>
        </authorList>
    </citation>
    <scope>NUCLEOTIDE SEQUENCE [LARGE SCALE GENOMIC DNA]</scope>
    <source>
        <strain evidence="3 4">D1-5</strain>
    </source>
</reference>
<dbReference type="OrthoDB" id="4940770at2759"/>
<dbReference type="Proteomes" id="UP000030106">
    <property type="component" value="Unassembled WGS sequence"/>
</dbReference>
<dbReference type="EMBL" id="ANFO01000524">
    <property type="protein sequence ID" value="KGQ08949.1"/>
    <property type="molecule type" value="Genomic_DNA"/>
</dbReference>
<protein>
    <submittedName>
        <fullName evidence="3">Uncharacterized protein</fullName>
    </submittedName>
</protein>
<comment type="caution">
    <text evidence="3">The sequence shown here is derived from an EMBL/GenBank/DDBJ whole genome shotgun (WGS) entry which is preliminary data.</text>
</comment>
<feature type="chain" id="PRO_5002007491" evidence="2">
    <location>
        <begin position="18"/>
        <end position="120"/>
    </location>
</feature>
<evidence type="ECO:0000313" key="4">
    <source>
        <dbReference type="Proteomes" id="UP000030106"/>
    </source>
</evidence>
<sequence length="120" mass="13150">MKFSIALLAVFSGLAVASPLINTRENTEDAKAATKALEDFVAKNKVDTEESLKNQADRQAKWTSRVTEQQALIQQLVDLNAESVQAAADAPARLEQQKEKREGNNQALDDIANRLKAALE</sequence>
<dbReference type="AlphaFoldDB" id="A0A0A2W7J3"/>
<accession>A0A0A2W7J3</accession>
<gene>
    <name evidence="3" type="ORF">BBAD15_g5714</name>
</gene>
<evidence type="ECO:0000313" key="3">
    <source>
        <dbReference type="EMBL" id="KGQ08949.1"/>
    </source>
</evidence>
<keyword evidence="2" id="KW-0732">Signal</keyword>
<dbReference type="HOGENOM" id="CLU_1855763_0_0_1"/>
<organism evidence="3 4">
    <name type="scientific">Beauveria bassiana D1-5</name>
    <dbReference type="NCBI Taxonomy" id="1245745"/>
    <lineage>
        <taxon>Eukaryota</taxon>
        <taxon>Fungi</taxon>
        <taxon>Dikarya</taxon>
        <taxon>Ascomycota</taxon>
        <taxon>Pezizomycotina</taxon>
        <taxon>Sordariomycetes</taxon>
        <taxon>Hypocreomycetidae</taxon>
        <taxon>Hypocreales</taxon>
        <taxon>Cordycipitaceae</taxon>
        <taxon>Beauveria</taxon>
    </lineage>
</organism>